<dbReference type="AlphaFoldDB" id="A0A0L6VDX7"/>
<dbReference type="PANTHER" id="PTHR33096">
    <property type="entry name" value="CXC2 DOMAIN-CONTAINING PROTEIN"/>
    <property type="match status" value="1"/>
</dbReference>
<dbReference type="Proteomes" id="UP000037035">
    <property type="component" value="Unassembled WGS sequence"/>
</dbReference>
<proteinExistence type="predicted"/>
<evidence type="ECO:0000313" key="2">
    <source>
        <dbReference type="Proteomes" id="UP000037035"/>
    </source>
</evidence>
<protein>
    <recommendedName>
        <fullName evidence="3">CxC1-like cysteine cluster associated with KDZ transposases domain-containing protein</fullName>
    </recommendedName>
</protein>
<organism evidence="1 2">
    <name type="scientific">Puccinia sorghi</name>
    <dbReference type="NCBI Taxonomy" id="27349"/>
    <lineage>
        <taxon>Eukaryota</taxon>
        <taxon>Fungi</taxon>
        <taxon>Dikarya</taxon>
        <taxon>Basidiomycota</taxon>
        <taxon>Pucciniomycotina</taxon>
        <taxon>Pucciniomycetes</taxon>
        <taxon>Pucciniales</taxon>
        <taxon>Pucciniaceae</taxon>
        <taxon>Puccinia</taxon>
    </lineage>
</organism>
<keyword evidence="2" id="KW-1185">Reference proteome</keyword>
<dbReference type="VEuPathDB" id="FungiDB:VP01_1834g3"/>
<dbReference type="OrthoDB" id="3253684at2759"/>
<dbReference type="PANTHER" id="PTHR33096:SF1">
    <property type="entry name" value="CXC1-LIKE CYSTEINE CLUSTER ASSOCIATED WITH KDZ TRANSPOSASES DOMAIN-CONTAINING PROTEIN"/>
    <property type="match status" value="1"/>
</dbReference>
<name>A0A0L6VDX7_9BASI</name>
<comment type="caution">
    <text evidence="1">The sequence shown here is derived from an EMBL/GenBank/DDBJ whole genome shotgun (WGS) entry which is preliminary data.</text>
</comment>
<sequence>MQGQCKAQKLIGGVYKDTAVVQEVAWVWIDEKGWKVDELLPCLYKLYTAFSLPLLKFQNFLWNHFHVAASAFTIQSGKHMSDSHYGHMACEPCKPFSNAVDLYRELEDMTTHLIYSVLKLSPQEIPETQTTKNQLIVCLDANFQQHHHTKARRNYDQIRFPNMFLNPHKIDDMTTLIREREQQNKTNQQVKSVVGSKHIFYFSSFHLFIILSLSLGEHVFANYISCTLAKKRYQNALKHCESIKGNLLSILAKPNPFMVGKNYTCGYLRLQWDGQQKFQDELTSHKDKHRRALVTFYKREASIKALRLCCFLKNKLCDQITVEAESLEKDWEVYTGGGHPASEIGEEKKLIFLLWSSKSNLFVEVVELRATIQPIEEAKTAGQRILLTKFNKKFEDFISKYPEQWVADQSHHPLTYKAFAKMPLDNCFWNYGLHYHLEAPLAVDTDVQLGIYCICLLDRVREELELIAEDMAQKMGEEKLQLINRELQVQLYNHGILIQRWSNHIAWLWDYYEGFDSGNSI</sequence>
<evidence type="ECO:0008006" key="3">
    <source>
        <dbReference type="Google" id="ProtNLM"/>
    </source>
</evidence>
<evidence type="ECO:0000313" key="1">
    <source>
        <dbReference type="EMBL" id="KNZ58914.1"/>
    </source>
</evidence>
<dbReference type="EMBL" id="LAVV01006653">
    <property type="protein sequence ID" value="KNZ58914.1"/>
    <property type="molecule type" value="Genomic_DNA"/>
</dbReference>
<reference evidence="1 2" key="1">
    <citation type="submission" date="2015-08" db="EMBL/GenBank/DDBJ databases">
        <title>Next Generation Sequencing and Analysis of the Genome of Puccinia sorghi L Schw, the Causal Agent of Maize Common Rust.</title>
        <authorList>
            <person name="Rochi L."/>
            <person name="Burguener G."/>
            <person name="Darino M."/>
            <person name="Turjanski A."/>
            <person name="Kreff E."/>
            <person name="Dieguez M.J."/>
            <person name="Sacco F."/>
        </authorList>
    </citation>
    <scope>NUCLEOTIDE SEQUENCE [LARGE SCALE GENOMIC DNA]</scope>
    <source>
        <strain evidence="1 2">RO10H11247</strain>
    </source>
</reference>
<gene>
    <name evidence="1" type="ORF">VP01_1834g3</name>
</gene>
<accession>A0A0L6VDX7</accession>